<evidence type="ECO:0000256" key="1">
    <source>
        <dbReference type="SAM" id="SignalP"/>
    </source>
</evidence>
<evidence type="ECO:0000313" key="2">
    <source>
        <dbReference type="EMBL" id="NIE45885.1"/>
    </source>
</evidence>
<sequence>MIQFLAWALLFITIACHEGHGNQVEVPSGHSTCRYLHLHTPAGNTVSPTGFYGMKCGVNYTCKLGLCDEQDKCNPSNLFVGCWKEADPQIAHSQVQSFGCPD</sequence>
<dbReference type="VEuPathDB" id="VectorBase:LOC119179831"/>
<proteinExistence type="predicted"/>
<feature type="chain" id="PRO_5026086519" evidence="1">
    <location>
        <begin position="22"/>
        <end position="102"/>
    </location>
</feature>
<name>A0A6G5A4E9_RHIMP</name>
<protein>
    <submittedName>
        <fullName evidence="2">Putative evasin</fullName>
    </submittedName>
</protein>
<dbReference type="Gene3D" id="2.30.130.100">
    <property type="match status" value="1"/>
</dbReference>
<accession>A0A6G5A4E9</accession>
<dbReference type="AlphaFoldDB" id="A0A6G5A4E9"/>
<keyword evidence="1" id="KW-0732">Signal</keyword>
<dbReference type="OrthoDB" id="10490102at2759"/>
<dbReference type="EMBL" id="GIKN01003612">
    <property type="protein sequence ID" value="NIE45885.1"/>
    <property type="molecule type" value="Transcribed_RNA"/>
</dbReference>
<feature type="signal peptide" evidence="1">
    <location>
        <begin position="1"/>
        <end position="21"/>
    </location>
</feature>
<organism evidence="2">
    <name type="scientific">Rhipicephalus microplus</name>
    <name type="common">Cattle tick</name>
    <name type="synonym">Boophilus microplus</name>
    <dbReference type="NCBI Taxonomy" id="6941"/>
    <lineage>
        <taxon>Eukaryota</taxon>
        <taxon>Metazoa</taxon>
        <taxon>Ecdysozoa</taxon>
        <taxon>Arthropoda</taxon>
        <taxon>Chelicerata</taxon>
        <taxon>Arachnida</taxon>
        <taxon>Acari</taxon>
        <taxon>Parasitiformes</taxon>
        <taxon>Ixodida</taxon>
        <taxon>Ixodoidea</taxon>
        <taxon>Ixodidae</taxon>
        <taxon>Rhipicephalinae</taxon>
        <taxon>Rhipicephalus</taxon>
        <taxon>Boophilus</taxon>
    </lineage>
</organism>
<reference evidence="2" key="1">
    <citation type="submission" date="2020-03" db="EMBL/GenBank/DDBJ databases">
        <title>A transcriptome and proteome of the tick Rhipicephalus microplus shaped by the genetic composition of its hosts and developmental stage.</title>
        <authorList>
            <person name="Garcia G.R."/>
            <person name="Ribeiro J.M.C."/>
            <person name="Maruyama S.R."/>
            <person name="Gardinasse L.G."/>
            <person name="Nelson K."/>
            <person name="Ferreira B.R."/>
            <person name="Andrade T.G."/>
            <person name="Santos I.K.F.M."/>
        </authorList>
    </citation>
    <scope>NUCLEOTIDE SEQUENCE</scope>
    <source>
        <strain evidence="2">NSGR</strain>
        <tissue evidence="2">Salivary glands</tissue>
    </source>
</reference>